<accession>A0AAV1ST39</accession>
<sequence>GLELRSKLLAEVGLLFVWAWEMAGQARACGVKAWWARVWVRRVLELTSEKGVRCVRGNRLRAGDNWHGVCVGEVGYGRWARGLACGAPGVDKEGWHVGAGLGEEGCCVGCEVGAGTWRWVVARRRAGARESYERGEDLSARGLDKKEG</sequence>
<feature type="chain" id="PRO_5043819199" evidence="1">
    <location>
        <begin position="29"/>
        <end position="148"/>
    </location>
</feature>
<reference evidence="2 3" key="1">
    <citation type="submission" date="2024-01" db="EMBL/GenBank/DDBJ databases">
        <authorList>
            <person name="Waweru B."/>
        </authorList>
    </citation>
    <scope>NUCLEOTIDE SEQUENCE [LARGE SCALE GENOMIC DNA]</scope>
</reference>
<dbReference type="AlphaFoldDB" id="A0AAV1ST39"/>
<feature type="non-terminal residue" evidence="2">
    <location>
        <position position="1"/>
    </location>
</feature>
<organism evidence="2 3">
    <name type="scientific">Dovyalis caffra</name>
    <dbReference type="NCBI Taxonomy" id="77055"/>
    <lineage>
        <taxon>Eukaryota</taxon>
        <taxon>Viridiplantae</taxon>
        <taxon>Streptophyta</taxon>
        <taxon>Embryophyta</taxon>
        <taxon>Tracheophyta</taxon>
        <taxon>Spermatophyta</taxon>
        <taxon>Magnoliopsida</taxon>
        <taxon>eudicotyledons</taxon>
        <taxon>Gunneridae</taxon>
        <taxon>Pentapetalae</taxon>
        <taxon>rosids</taxon>
        <taxon>fabids</taxon>
        <taxon>Malpighiales</taxon>
        <taxon>Salicaceae</taxon>
        <taxon>Flacourtieae</taxon>
        <taxon>Dovyalis</taxon>
    </lineage>
</organism>
<protein>
    <submittedName>
        <fullName evidence="2">Uncharacterized protein</fullName>
    </submittedName>
</protein>
<gene>
    <name evidence="2" type="ORF">DCAF_LOCUS25985</name>
</gene>
<dbReference type="EMBL" id="CAWUPB010001196">
    <property type="protein sequence ID" value="CAK7355725.1"/>
    <property type="molecule type" value="Genomic_DNA"/>
</dbReference>
<evidence type="ECO:0000313" key="2">
    <source>
        <dbReference type="EMBL" id="CAK7355725.1"/>
    </source>
</evidence>
<comment type="caution">
    <text evidence="2">The sequence shown here is derived from an EMBL/GenBank/DDBJ whole genome shotgun (WGS) entry which is preliminary data.</text>
</comment>
<keyword evidence="3" id="KW-1185">Reference proteome</keyword>
<feature type="signal peptide" evidence="1">
    <location>
        <begin position="1"/>
        <end position="28"/>
    </location>
</feature>
<keyword evidence="1" id="KW-0732">Signal</keyword>
<evidence type="ECO:0000256" key="1">
    <source>
        <dbReference type="SAM" id="SignalP"/>
    </source>
</evidence>
<name>A0AAV1ST39_9ROSI</name>
<dbReference type="Proteomes" id="UP001314170">
    <property type="component" value="Unassembled WGS sequence"/>
</dbReference>
<evidence type="ECO:0000313" key="3">
    <source>
        <dbReference type="Proteomes" id="UP001314170"/>
    </source>
</evidence>
<proteinExistence type="predicted"/>